<evidence type="ECO:0000313" key="1">
    <source>
        <dbReference type="EMBL" id="MDG3586447.1"/>
    </source>
</evidence>
<evidence type="ECO:0000313" key="2">
    <source>
        <dbReference type="Proteomes" id="UP001153642"/>
    </source>
</evidence>
<dbReference type="RefSeq" id="WP_277899653.1">
    <property type="nucleotide sequence ID" value="NZ_JAPMUA010000003.1"/>
</dbReference>
<name>A0ABT6FTL0_9FLAO</name>
<accession>A0ABT6FTL0</accession>
<dbReference type="Gene3D" id="2.40.160.50">
    <property type="entry name" value="membrane protein fhac: a member of the omp85/tpsb transporter family"/>
    <property type="match status" value="1"/>
</dbReference>
<reference evidence="1" key="1">
    <citation type="submission" date="2022-11" db="EMBL/GenBank/DDBJ databases">
        <title>High-quality draft genome sequence of Galbibacter sp. strain CMA-7.</title>
        <authorList>
            <person name="Wei L."/>
            <person name="Dong C."/>
            <person name="Shao Z."/>
        </authorList>
    </citation>
    <scope>NUCLEOTIDE SEQUENCE</scope>
    <source>
        <strain evidence="1">CMA-7</strain>
    </source>
</reference>
<dbReference type="Proteomes" id="UP001153642">
    <property type="component" value="Unassembled WGS sequence"/>
</dbReference>
<proteinExistence type="predicted"/>
<protein>
    <submittedName>
        <fullName evidence="1">BamA/TamA family outer membrane protein</fullName>
    </submittedName>
</protein>
<organism evidence="1 2">
    <name type="scientific">Galbibacter pacificus</name>
    <dbReference type="NCBI Taxonomy" id="2996052"/>
    <lineage>
        <taxon>Bacteria</taxon>
        <taxon>Pseudomonadati</taxon>
        <taxon>Bacteroidota</taxon>
        <taxon>Flavobacteriia</taxon>
        <taxon>Flavobacteriales</taxon>
        <taxon>Flavobacteriaceae</taxon>
        <taxon>Galbibacter</taxon>
    </lineage>
</organism>
<sequence>MVEYIIVFIKKKFFVALVLVLFHTCLLAQDKPKKSIFRDSLDNKLDFSEFLLHPKGFIPFMQPITEPALGHIGIMVAPIFIKPSKYQTKEKYVPPNITAFFGAYTANKSWLFGAFRMGFVPQHGIKYTVATGYGAVNLSYYRELPVVGEKEFEFNFRSFPFFGSILKQIGGSNFYVGLEYLFMNSDISPNFDFETLPEFVSDKDLKSNISSPGIVLEFDKRDNIFTPDKGLFVNTSFHVNDNWTGSDFSFHNFELIALKYIQLKNNWISGFRFQTDQQFGDAPFYAQPGIQLRGVPAARYQGTSTYILETEQRYDVSLRWSGVAFGGMAKAVNDNQSFNEADFIYNYGAGFRYLIARKFKIRVGVDVAWSNNDFGYYIVCGSAWNQRN</sequence>
<dbReference type="EMBL" id="JAPMUA010000003">
    <property type="protein sequence ID" value="MDG3586447.1"/>
    <property type="molecule type" value="Genomic_DNA"/>
</dbReference>
<comment type="caution">
    <text evidence="1">The sequence shown here is derived from an EMBL/GenBank/DDBJ whole genome shotgun (WGS) entry which is preliminary data.</text>
</comment>
<gene>
    <name evidence="1" type="ORF">OSR52_11245</name>
</gene>
<keyword evidence="2" id="KW-1185">Reference proteome</keyword>